<sequence>MRMIPFLLFRVLGAANNMNGRSERKGSSAELQIQEWAESSDAGSAGSAPQRPWKLSNPSFLYNGCFHV</sequence>
<organism evidence="1 2">
    <name type="scientific">Xenopus laevis</name>
    <name type="common">African clawed frog</name>
    <dbReference type="NCBI Taxonomy" id="8355"/>
    <lineage>
        <taxon>Eukaryota</taxon>
        <taxon>Metazoa</taxon>
        <taxon>Chordata</taxon>
        <taxon>Craniata</taxon>
        <taxon>Vertebrata</taxon>
        <taxon>Euteleostomi</taxon>
        <taxon>Amphibia</taxon>
        <taxon>Batrachia</taxon>
        <taxon>Anura</taxon>
        <taxon>Pipoidea</taxon>
        <taxon>Pipidae</taxon>
        <taxon>Xenopodinae</taxon>
        <taxon>Xenopus</taxon>
        <taxon>Xenopus</taxon>
    </lineage>
</organism>
<proteinExistence type="predicted"/>
<dbReference type="AlphaFoldDB" id="A0A974CXQ4"/>
<dbReference type="Proteomes" id="UP000694892">
    <property type="component" value="Chromosome 5L"/>
</dbReference>
<accession>A0A974CXQ4</accession>
<evidence type="ECO:0000313" key="1">
    <source>
        <dbReference type="EMBL" id="OCT81283.1"/>
    </source>
</evidence>
<reference evidence="2" key="1">
    <citation type="journal article" date="2016" name="Nature">
        <title>Genome evolution in the allotetraploid frog Xenopus laevis.</title>
        <authorList>
            <person name="Session A.M."/>
            <person name="Uno Y."/>
            <person name="Kwon T."/>
            <person name="Chapman J.A."/>
            <person name="Toyoda A."/>
            <person name="Takahashi S."/>
            <person name="Fukui A."/>
            <person name="Hikosaka A."/>
            <person name="Suzuki A."/>
            <person name="Kondo M."/>
            <person name="van Heeringen S.J."/>
            <person name="Quigley I."/>
            <person name="Heinz S."/>
            <person name="Ogino H."/>
            <person name="Ochi H."/>
            <person name="Hellsten U."/>
            <person name="Lyons J.B."/>
            <person name="Simakov O."/>
            <person name="Putnam N."/>
            <person name="Stites J."/>
            <person name="Kuroki Y."/>
            <person name="Tanaka T."/>
            <person name="Michiue T."/>
            <person name="Watanabe M."/>
            <person name="Bogdanovic O."/>
            <person name="Lister R."/>
            <person name="Georgiou G."/>
            <person name="Paranjpe S.S."/>
            <person name="van Kruijsbergen I."/>
            <person name="Shu S."/>
            <person name="Carlson J."/>
            <person name="Kinoshita T."/>
            <person name="Ohta Y."/>
            <person name="Mawaribuchi S."/>
            <person name="Jenkins J."/>
            <person name="Grimwood J."/>
            <person name="Schmutz J."/>
            <person name="Mitros T."/>
            <person name="Mozaffari S.V."/>
            <person name="Suzuki Y."/>
            <person name="Haramoto Y."/>
            <person name="Yamamoto T.S."/>
            <person name="Takagi C."/>
            <person name="Heald R."/>
            <person name="Miller K."/>
            <person name="Haudenschild C."/>
            <person name="Kitzman J."/>
            <person name="Nakayama T."/>
            <person name="Izutsu Y."/>
            <person name="Robert J."/>
            <person name="Fortriede J."/>
            <person name="Burns K."/>
            <person name="Lotay V."/>
            <person name="Karimi K."/>
            <person name="Yasuoka Y."/>
            <person name="Dichmann D.S."/>
            <person name="Flajnik M.F."/>
            <person name="Houston D.W."/>
            <person name="Shendure J."/>
            <person name="DuPasquier L."/>
            <person name="Vize P.D."/>
            <person name="Zorn A.M."/>
            <person name="Ito M."/>
            <person name="Marcotte E.M."/>
            <person name="Wallingford J.B."/>
            <person name="Ito Y."/>
            <person name="Asashima M."/>
            <person name="Ueno N."/>
            <person name="Matsuda Y."/>
            <person name="Veenstra G.J."/>
            <person name="Fujiyama A."/>
            <person name="Harland R.M."/>
            <person name="Taira M."/>
            <person name="Rokhsar D.S."/>
        </authorList>
    </citation>
    <scope>NUCLEOTIDE SEQUENCE [LARGE SCALE GENOMIC DNA]</scope>
    <source>
        <strain evidence="2">J</strain>
    </source>
</reference>
<evidence type="ECO:0000313" key="2">
    <source>
        <dbReference type="Proteomes" id="UP000694892"/>
    </source>
</evidence>
<dbReference type="EMBL" id="CM004474">
    <property type="protein sequence ID" value="OCT81283.1"/>
    <property type="molecule type" value="Genomic_DNA"/>
</dbReference>
<name>A0A974CXQ4_XENLA</name>
<gene>
    <name evidence="1" type="ORF">XELAEV_18028100mg</name>
</gene>
<protein>
    <submittedName>
        <fullName evidence="1">Uncharacterized protein</fullName>
    </submittedName>
</protein>